<protein>
    <submittedName>
        <fullName evidence="2">Uncharacterized protein</fullName>
    </submittedName>
</protein>
<evidence type="ECO:0000313" key="3">
    <source>
        <dbReference type="Proteomes" id="UP001152087"/>
    </source>
</evidence>
<evidence type="ECO:0000256" key="1">
    <source>
        <dbReference type="SAM" id="MobiDB-lite"/>
    </source>
</evidence>
<comment type="caution">
    <text evidence="2">The sequence shown here is derived from an EMBL/GenBank/DDBJ whole genome shotgun (WGS) entry which is preliminary data.</text>
</comment>
<dbReference type="EMBL" id="JAOQAV010000001">
    <property type="protein sequence ID" value="KAJ4198274.1"/>
    <property type="molecule type" value="Genomic_DNA"/>
</dbReference>
<proteinExistence type="predicted"/>
<name>A0A9W8V764_9HYPO</name>
<feature type="compositionally biased region" description="Polar residues" evidence="1">
    <location>
        <begin position="86"/>
        <end position="100"/>
    </location>
</feature>
<dbReference type="AlphaFoldDB" id="A0A9W8V764"/>
<evidence type="ECO:0000313" key="2">
    <source>
        <dbReference type="EMBL" id="KAJ4198274.1"/>
    </source>
</evidence>
<gene>
    <name evidence="2" type="ORF">NW755_000959</name>
</gene>
<keyword evidence="3" id="KW-1185">Reference proteome</keyword>
<dbReference type="Proteomes" id="UP001152087">
    <property type="component" value="Unassembled WGS sequence"/>
</dbReference>
<feature type="region of interest" description="Disordered" evidence="1">
    <location>
        <begin position="78"/>
        <end position="100"/>
    </location>
</feature>
<organism evidence="2 3">
    <name type="scientific">Fusarium falciforme</name>
    <dbReference type="NCBI Taxonomy" id="195108"/>
    <lineage>
        <taxon>Eukaryota</taxon>
        <taxon>Fungi</taxon>
        <taxon>Dikarya</taxon>
        <taxon>Ascomycota</taxon>
        <taxon>Pezizomycotina</taxon>
        <taxon>Sordariomycetes</taxon>
        <taxon>Hypocreomycetidae</taxon>
        <taxon>Hypocreales</taxon>
        <taxon>Nectriaceae</taxon>
        <taxon>Fusarium</taxon>
        <taxon>Fusarium solani species complex</taxon>
    </lineage>
</organism>
<reference evidence="2" key="1">
    <citation type="submission" date="2022-09" db="EMBL/GenBank/DDBJ databases">
        <title>Fusarium specimens isolated from Avocado Roots.</title>
        <authorList>
            <person name="Stajich J."/>
            <person name="Roper C."/>
            <person name="Heimlech-Rivalta G."/>
        </authorList>
    </citation>
    <scope>NUCLEOTIDE SEQUENCE</scope>
    <source>
        <strain evidence="2">A02</strain>
    </source>
</reference>
<sequence>MSRKGSSLQLVPSLVASSESMITLADALQTLACLFKPPPPTARLDEGAEVISTPASMYWPSWTFGLASKDTPGLAAAINGPMKPPVTTTAVRASSQPRSL</sequence>
<accession>A0A9W8V764</accession>